<accession>A0A6P0URF1</accession>
<evidence type="ECO:0000313" key="2">
    <source>
        <dbReference type="EMBL" id="NER15110.1"/>
    </source>
</evidence>
<dbReference type="Pfam" id="PF13302">
    <property type="entry name" value="Acetyltransf_3"/>
    <property type="match status" value="1"/>
</dbReference>
<dbReference type="GO" id="GO:0016747">
    <property type="term" value="F:acyltransferase activity, transferring groups other than amino-acyl groups"/>
    <property type="evidence" value="ECO:0007669"/>
    <property type="project" value="InterPro"/>
</dbReference>
<feature type="domain" description="N-acetyltransferase" evidence="1">
    <location>
        <begin position="14"/>
        <end position="169"/>
    </location>
</feature>
<dbReference type="InterPro" id="IPR000182">
    <property type="entry name" value="GNAT_dom"/>
</dbReference>
<dbReference type="Proteomes" id="UP000468581">
    <property type="component" value="Unassembled WGS sequence"/>
</dbReference>
<keyword evidence="3" id="KW-1185">Reference proteome</keyword>
<evidence type="ECO:0000313" key="3">
    <source>
        <dbReference type="Proteomes" id="UP000468581"/>
    </source>
</evidence>
<gene>
    <name evidence="2" type="ORF">GWK08_16770</name>
</gene>
<name>A0A6P0URF1_9FLAO</name>
<dbReference type="InterPro" id="IPR016181">
    <property type="entry name" value="Acyl_CoA_acyltransferase"/>
</dbReference>
<dbReference type="Gene3D" id="3.40.630.30">
    <property type="match status" value="1"/>
</dbReference>
<dbReference type="AlphaFoldDB" id="A0A6P0URF1"/>
<dbReference type="PANTHER" id="PTHR43792:SF1">
    <property type="entry name" value="N-ACETYLTRANSFERASE DOMAIN-CONTAINING PROTEIN"/>
    <property type="match status" value="1"/>
</dbReference>
<organism evidence="2 3">
    <name type="scientific">Leptobacterium flavescens</name>
    <dbReference type="NCBI Taxonomy" id="472055"/>
    <lineage>
        <taxon>Bacteria</taxon>
        <taxon>Pseudomonadati</taxon>
        <taxon>Bacteroidota</taxon>
        <taxon>Flavobacteriia</taxon>
        <taxon>Flavobacteriales</taxon>
        <taxon>Flavobacteriaceae</taxon>
        <taxon>Leptobacterium</taxon>
    </lineage>
</organism>
<dbReference type="PANTHER" id="PTHR43792">
    <property type="entry name" value="GNAT FAMILY, PUTATIVE (AFU_ORTHOLOGUE AFUA_3G00765)-RELATED-RELATED"/>
    <property type="match status" value="1"/>
</dbReference>
<evidence type="ECO:0000259" key="1">
    <source>
        <dbReference type="PROSITE" id="PS51186"/>
    </source>
</evidence>
<protein>
    <submittedName>
        <fullName evidence="2">GNAT family N-acetyltransferase</fullName>
    </submittedName>
</protein>
<comment type="caution">
    <text evidence="2">The sequence shown here is derived from an EMBL/GenBank/DDBJ whole genome shotgun (WGS) entry which is preliminary data.</text>
</comment>
<sequence length="169" mass="19603">MKYLMPQKFESERLIIRTFNDTDWKDLHDYYSDTETTKYTFGRVLSEGETWRTVASMVGHWSIRGYGPYALEEKGSGKIIGVSGLWYPADWPEPEIKWGLSRTFQGKGYASEAARKVKEVAKEYLPEMSLISLIHSKNSPSIKLALAIGANFEKEILFREDNWSIYRHH</sequence>
<dbReference type="EMBL" id="JAABOO010000004">
    <property type="protein sequence ID" value="NER15110.1"/>
    <property type="molecule type" value="Genomic_DNA"/>
</dbReference>
<proteinExistence type="predicted"/>
<dbReference type="SUPFAM" id="SSF55729">
    <property type="entry name" value="Acyl-CoA N-acyltransferases (Nat)"/>
    <property type="match status" value="1"/>
</dbReference>
<dbReference type="PROSITE" id="PS51186">
    <property type="entry name" value="GNAT"/>
    <property type="match status" value="1"/>
</dbReference>
<keyword evidence="2" id="KW-0808">Transferase</keyword>
<reference evidence="2 3" key="1">
    <citation type="submission" date="2020-01" db="EMBL/GenBank/DDBJ databases">
        <title>Leptobacterium flavescens.</title>
        <authorList>
            <person name="Wang G."/>
        </authorList>
    </citation>
    <scope>NUCLEOTIDE SEQUENCE [LARGE SCALE GENOMIC DNA]</scope>
    <source>
        <strain evidence="2 3">KCTC 22160</strain>
    </source>
</reference>
<dbReference type="InterPro" id="IPR051531">
    <property type="entry name" value="N-acetyltransferase"/>
</dbReference>